<evidence type="ECO:0000256" key="14">
    <source>
        <dbReference type="ARBA" id="ARBA00023146"/>
    </source>
</evidence>
<evidence type="ECO:0000256" key="8">
    <source>
        <dbReference type="ARBA" id="ARBA00022723"/>
    </source>
</evidence>
<dbReference type="Gene3D" id="2.20.28.20">
    <property type="entry name" value="Methionyl-tRNA synthetase, Zn-domain"/>
    <property type="match status" value="1"/>
</dbReference>
<evidence type="ECO:0000256" key="1">
    <source>
        <dbReference type="ARBA" id="ARBA00003314"/>
    </source>
</evidence>
<comment type="cofactor">
    <cofactor evidence="16">
        <name>Zn(2+)</name>
        <dbReference type="ChEBI" id="CHEBI:29105"/>
    </cofactor>
    <text evidence="16">Binds 1 zinc ion per subunit.</text>
</comment>
<dbReference type="InterPro" id="IPR002547">
    <property type="entry name" value="tRNA-bd_dom"/>
</dbReference>
<dbReference type="EC" id="6.1.1.10" evidence="16"/>
<dbReference type="InterPro" id="IPR015413">
    <property type="entry name" value="Methionyl/Leucyl_tRNA_Synth"/>
</dbReference>
<dbReference type="Pfam" id="PF09334">
    <property type="entry name" value="tRNA-synt_1g"/>
    <property type="match status" value="1"/>
</dbReference>
<keyword evidence="10 16" id="KW-0862">Zinc</keyword>
<keyword evidence="8 16" id="KW-0479">Metal-binding</keyword>
<feature type="binding site" evidence="16">
    <location>
        <position position="161"/>
    </location>
    <ligand>
        <name>Zn(2+)</name>
        <dbReference type="ChEBI" id="CHEBI:29105"/>
    </ligand>
</feature>
<dbReference type="GO" id="GO:0004825">
    <property type="term" value="F:methionine-tRNA ligase activity"/>
    <property type="evidence" value="ECO:0007669"/>
    <property type="project" value="UniProtKB-EC"/>
</dbReference>
<organism evidence="19 20">
    <name type="scientific">Leptospira yasudae</name>
    <dbReference type="NCBI Taxonomy" id="2202201"/>
    <lineage>
        <taxon>Bacteria</taxon>
        <taxon>Pseudomonadati</taxon>
        <taxon>Spirochaetota</taxon>
        <taxon>Spirochaetia</taxon>
        <taxon>Leptospirales</taxon>
        <taxon>Leptospiraceae</taxon>
        <taxon>Leptospira</taxon>
    </lineage>
</organism>
<dbReference type="HAMAP" id="MF_00098">
    <property type="entry name" value="Met_tRNA_synth_type1"/>
    <property type="match status" value="1"/>
</dbReference>
<evidence type="ECO:0000256" key="11">
    <source>
        <dbReference type="ARBA" id="ARBA00022840"/>
    </source>
</evidence>
<name>A0ABX9M6E7_9LEPT</name>
<feature type="binding site" evidence="16">
    <location>
        <position position="148"/>
    </location>
    <ligand>
        <name>Zn(2+)</name>
        <dbReference type="ChEBI" id="CHEBI:29105"/>
    </ligand>
</feature>
<dbReference type="SUPFAM" id="SSF47323">
    <property type="entry name" value="Anticodon-binding domain of a subclass of class I aminoacyl-tRNA synthetases"/>
    <property type="match status" value="1"/>
</dbReference>
<evidence type="ECO:0000259" key="18">
    <source>
        <dbReference type="PROSITE" id="PS50886"/>
    </source>
</evidence>
<dbReference type="RefSeq" id="WP_118955002.1">
    <property type="nucleotide sequence ID" value="NZ_QHCR01000002.1"/>
</dbReference>
<dbReference type="InterPro" id="IPR014758">
    <property type="entry name" value="Met-tRNA_synth"/>
</dbReference>
<dbReference type="NCBIfam" id="TIGR00398">
    <property type="entry name" value="metG"/>
    <property type="match status" value="1"/>
</dbReference>
<dbReference type="CDD" id="cd02800">
    <property type="entry name" value="tRNA_bind_EcMetRS_like"/>
    <property type="match status" value="1"/>
</dbReference>
<dbReference type="PRINTS" id="PR01041">
    <property type="entry name" value="TRNASYNTHMET"/>
</dbReference>
<keyword evidence="13 16" id="KW-0648">Protein biosynthesis</keyword>
<evidence type="ECO:0000256" key="12">
    <source>
        <dbReference type="ARBA" id="ARBA00022884"/>
    </source>
</evidence>
<dbReference type="CDD" id="cd00814">
    <property type="entry name" value="MetRS_core"/>
    <property type="match status" value="1"/>
</dbReference>
<evidence type="ECO:0000256" key="13">
    <source>
        <dbReference type="ARBA" id="ARBA00022917"/>
    </source>
</evidence>
<evidence type="ECO:0000313" key="20">
    <source>
        <dbReference type="Proteomes" id="UP000285569"/>
    </source>
</evidence>
<reference evidence="20" key="1">
    <citation type="submission" date="2018-05" db="EMBL/GenBank/DDBJ databases">
        <title>Leptospira yasudae sp. nov. and Leptospira stimsonii sp. nov., two pathogenic species of the genus Leptospira isolated from environmental sources.</title>
        <authorList>
            <person name="Casanovas-Massana A."/>
            <person name="Hamond C."/>
            <person name="Santos L.A."/>
            <person name="Hacker K.P."/>
            <person name="Balassiano I."/>
            <person name="Medeiros M.A."/>
            <person name="Reis M.G."/>
            <person name="Ko A.I."/>
            <person name="Wunder E.A."/>
        </authorList>
    </citation>
    <scope>NUCLEOTIDE SEQUENCE [LARGE SCALE GENOMIC DNA]</scope>
    <source>
        <strain evidence="20">B21</strain>
    </source>
</reference>
<evidence type="ECO:0000256" key="5">
    <source>
        <dbReference type="ARBA" id="ARBA00022490"/>
    </source>
</evidence>
<dbReference type="InterPro" id="IPR029038">
    <property type="entry name" value="MetRS_Zn"/>
</dbReference>
<evidence type="ECO:0000313" key="19">
    <source>
        <dbReference type="EMBL" id="RHX81489.1"/>
    </source>
</evidence>
<dbReference type="Gene3D" id="3.40.50.620">
    <property type="entry name" value="HUPs"/>
    <property type="match status" value="1"/>
</dbReference>
<evidence type="ECO:0000256" key="10">
    <source>
        <dbReference type="ARBA" id="ARBA00022833"/>
    </source>
</evidence>
<reference evidence="19 20" key="2">
    <citation type="journal article" date="2020" name="Int. J. Syst. Evol. Microbiol.">
        <title>Leptospira yasudae sp. nov. and Leptospira stimsonii sp. nov., two new species of the pathogenic group isolated from environmental sources.</title>
        <authorList>
            <person name="Casanovas-Massana A."/>
            <person name="Hamond C."/>
            <person name="Santos L.A."/>
            <person name="de Oliveira D."/>
            <person name="Hacker K.P."/>
            <person name="Balassiano I."/>
            <person name="Costa F."/>
            <person name="Medeiros M.A."/>
            <person name="Reis M.G."/>
            <person name="Ko A.I."/>
            <person name="Wunder E.A."/>
        </authorList>
    </citation>
    <scope>NUCLEOTIDE SEQUENCE [LARGE SCALE GENOMIC DNA]</scope>
    <source>
        <strain evidence="19 20">B21</strain>
    </source>
</reference>
<evidence type="ECO:0000256" key="2">
    <source>
        <dbReference type="ARBA" id="ARBA00004496"/>
    </source>
</evidence>
<comment type="function">
    <text evidence="1 16">Is required not only for elongation of protein synthesis but also for the initiation of all mRNA translation through initiator tRNA(fMet) aminoacylation.</text>
</comment>
<comment type="subunit">
    <text evidence="4 16">Homodimer.</text>
</comment>
<keyword evidence="9 16" id="KW-0547">Nucleotide-binding</keyword>
<evidence type="ECO:0000256" key="6">
    <source>
        <dbReference type="ARBA" id="ARBA00022555"/>
    </source>
</evidence>
<dbReference type="PANTHER" id="PTHR45765:SF1">
    <property type="entry name" value="METHIONINE--TRNA LIGASE, CYTOPLASMIC"/>
    <property type="match status" value="1"/>
</dbReference>
<keyword evidence="20" id="KW-1185">Reference proteome</keyword>
<protein>
    <recommendedName>
        <fullName evidence="16">Methionine--tRNA ligase</fullName>
        <ecNumber evidence="16">6.1.1.10</ecNumber>
    </recommendedName>
    <alternativeName>
        <fullName evidence="16">Methionyl-tRNA synthetase</fullName>
        <shortName evidence="16">MetRS</shortName>
    </alternativeName>
</protein>
<evidence type="ECO:0000256" key="15">
    <source>
        <dbReference type="ARBA" id="ARBA00047364"/>
    </source>
</evidence>
<comment type="caution">
    <text evidence="19">The sequence shown here is derived from an EMBL/GenBank/DDBJ whole genome shotgun (WGS) entry which is preliminary data.</text>
</comment>
<feature type="region of interest" description="Disordered" evidence="17">
    <location>
        <begin position="589"/>
        <end position="609"/>
    </location>
</feature>
<dbReference type="InterPro" id="IPR009080">
    <property type="entry name" value="tRNAsynth_Ia_anticodon-bd"/>
</dbReference>
<keyword evidence="12 16" id="KW-0694">RNA-binding</keyword>
<gene>
    <name evidence="16 19" type="primary">metG</name>
    <name evidence="19" type="ORF">DLM77_05195</name>
</gene>
<dbReference type="PROSITE" id="PS00178">
    <property type="entry name" value="AA_TRNA_LIGASE_I"/>
    <property type="match status" value="1"/>
</dbReference>
<dbReference type="NCBIfam" id="TIGR00399">
    <property type="entry name" value="metG_C_term"/>
    <property type="match status" value="1"/>
</dbReference>
<comment type="subcellular location">
    <subcellularLocation>
        <location evidence="2 16">Cytoplasm</location>
    </subcellularLocation>
</comment>
<dbReference type="InterPro" id="IPR012340">
    <property type="entry name" value="NA-bd_OB-fold"/>
</dbReference>
<evidence type="ECO:0000256" key="17">
    <source>
        <dbReference type="SAM" id="MobiDB-lite"/>
    </source>
</evidence>
<dbReference type="SUPFAM" id="SSF52374">
    <property type="entry name" value="Nucleotidylyl transferase"/>
    <property type="match status" value="1"/>
</dbReference>
<keyword evidence="11 16" id="KW-0067">ATP-binding</keyword>
<evidence type="ECO:0000256" key="9">
    <source>
        <dbReference type="ARBA" id="ARBA00022741"/>
    </source>
</evidence>
<feature type="compositionally biased region" description="Basic and acidic residues" evidence="17">
    <location>
        <begin position="589"/>
        <end position="600"/>
    </location>
</feature>
<keyword evidence="6 16" id="KW-0820">tRNA-binding</keyword>
<dbReference type="SUPFAM" id="SSF57770">
    <property type="entry name" value="Methionyl-tRNA synthetase (MetRS), Zn-domain"/>
    <property type="match status" value="1"/>
</dbReference>
<keyword evidence="7 16" id="KW-0436">Ligase</keyword>
<dbReference type="NCBIfam" id="NF001100">
    <property type="entry name" value="PRK00133.1"/>
    <property type="match status" value="1"/>
</dbReference>
<dbReference type="InterPro" id="IPR033911">
    <property type="entry name" value="MetRS_core"/>
</dbReference>
<comment type="catalytic activity">
    <reaction evidence="15 16">
        <text>tRNA(Met) + L-methionine + ATP = L-methionyl-tRNA(Met) + AMP + diphosphate</text>
        <dbReference type="Rhea" id="RHEA:13481"/>
        <dbReference type="Rhea" id="RHEA-COMP:9667"/>
        <dbReference type="Rhea" id="RHEA-COMP:9698"/>
        <dbReference type="ChEBI" id="CHEBI:30616"/>
        <dbReference type="ChEBI" id="CHEBI:33019"/>
        <dbReference type="ChEBI" id="CHEBI:57844"/>
        <dbReference type="ChEBI" id="CHEBI:78442"/>
        <dbReference type="ChEBI" id="CHEBI:78530"/>
        <dbReference type="ChEBI" id="CHEBI:456215"/>
        <dbReference type="EC" id="6.1.1.10"/>
    </reaction>
</comment>
<evidence type="ECO:0000256" key="4">
    <source>
        <dbReference type="ARBA" id="ARBA00011738"/>
    </source>
</evidence>
<evidence type="ECO:0000256" key="3">
    <source>
        <dbReference type="ARBA" id="ARBA00008258"/>
    </source>
</evidence>
<dbReference type="EMBL" id="QHCR01000002">
    <property type="protein sequence ID" value="RHX81489.1"/>
    <property type="molecule type" value="Genomic_DNA"/>
</dbReference>
<proteinExistence type="inferred from homology"/>
<feature type="binding site" evidence="16">
    <location>
        <position position="361"/>
    </location>
    <ligand>
        <name>ATP</name>
        <dbReference type="ChEBI" id="CHEBI:30616"/>
    </ligand>
</feature>
<dbReference type="InterPro" id="IPR023458">
    <property type="entry name" value="Met-tRNA_ligase_1"/>
</dbReference>
<dbReference type="Pfam" id="PF01588">
    <property type="entry name" value="tRNA_bind"/>
    <property type="match status" value="1"/>
</dbReference>
<dbReference type="PANTHER" id="PTHR45765">
    <property type="entry name" value="METHIONINE--TRNA LIGASE"/>
    <property type="match status" value="1"/>
</dbReference>
<dbReference type="Pfam" id="PF19303">
    <property type="entry name" value="Anticodon_3"/>
    <property type="match status" value="1"/>
</dbReference>
<feature type="binding site" evidence="16">
    <location>
        <position position="164"/>
    </location>
    <ligand>
        <name>Zn(2+)</name>
        <dbReference type="ChEBI" id="CHEBI:29105"/>
    </ligand>
</feature>
<keyword evidence="14 16" id="KW-0030">Aminoacyl-tRNA synthetase</keyword>
<dbReference type="Gene3D" id="2.40.50.140">
    <property type="entry name" value="Nucleic acid-binding proteins"/>
    <property type="match status" value="1"/>
</dbReference>
<feature type="short sequence motif" description="'KMSKS' region" evidence="16">
    <location>
        <begin position="358"/>
        <end position="362"/>
    </location>
</feature>
<evidence type="ECO:0000256" key="16">
    <source>
        <dbReference type="HAMAP-Rule" id="MF_00098"/>
    </source>
</evidence>
<dbReference type="PROSITE" id="PS50886">
    <property type="entry name" value="TRBD"/>
    <property type="match status" value="1"/>
</dbReference>
<dbReference type="InterPro" id="IPR041872">
    <property type="entry name" value="Anticodon_Met"/>
</dbReference>
<feature type="domain" description="TRNA-binding" evidence="18">
    <location>
        <begin position="617"/>
        <end position="718"/>
    </location>
</feature>
<comment type="similarity">
    <text evidence="3 16">Belongs to the class-I aminoacyl-tRNA synthetase family. MetG type 1 subfamily.</text>
</comment>
<feature type="binding site" evidence="16">
    <location>
        <position position="151"/>
    </location>
    <ligand>
        <name>Zn(2+)</name>
        <dbReference type="ChEBI" id="CHEBI:29105"/>
    </ligand>
</feature>
<dbReference type="InterPro" id="IPR014729">
    <property type="entry name" value="Rossmann-like_a/b/a_fold"/>
</dbReference>
<dbReference type="Gene3D" id="1.10.730.10">
    <property type="entry name" value="Isoleucyl-tRNA Synthetase, Domain 1"/>
    <property type="match status" value="1"/>
</dbReference>
<dbReference type="InterPro" id="IPR001412">
    <property type="entry name" value="aa-tRNA-synth_I_CS"/>
</dbReference>
<feature type="short sequence motif" description="'HIGH' region" evidence="16">
    <location>
        <begin position="17"/>
        <end position="27"/>
    </location>
</feature>
<dbReference type="Proteomes" id="UP000285569">
    <property type="component" value="Unassembled WGS sequence"/>
</dbReference>
<evidence type="ECO:0000256" key="7">
    <source>
        <dbReference type="ARBA" id="ARBA00022598"/>
    </source>
</evidence>
<keyword evidence="5 16" id="KW-0963">Cytoplasm</keyword>
<sequence length="718" mass="81133">MNSSSIPRKILVTAALPYANGPIHLGHVLEGIQTDIWVRFQKAKGNECYFFCADDTHGTPVMLAARKEGITPEQLIERVQQEHYRDLTSFGIQYDNYYSTNSNENKSISEEIYLKLKEKGHISRRSIEQAYCENDKMFLPDRFIKGTCPNCKSKDQYGDNCEVCGATYSPKDLIDSYCALCGTSPVRKDSEHIFFELGNFHRKKAETATAEDQKKRTNEFYLEDWIPGGTVEGVQKKLSEWLDSEDGLQAWDISRDGPYFGFEIPGEKNKFFYVWLDAPIGYMASSKNFFEEKFPNEPNKFDSFWKKENSENAEIVHFIGKDILYFHTLFWPAMLEGSGYRAPSKVHVHGFITVNGEKMSKSRGTFINANTYVKHLDPEHLRFYLAGKLGPGMDDLDLSFDDYTSKVNADLVGNLVNLVSRISTSILDQLDRTLGVLTKDGKELLNELIHQKIRVGTDEQSVCEVIKAAYEQKNYARVMREITRLGDTVNRYVNDNAPWKLIKENPDKAREVVTTTLNASRFLAAYLYPIVPNISEKIYKLLNLEGTPKFDDLDLSNVLEKTKVNPYEMITKRVDEKAISAMLEENKQSVEASKKAEPAKTTEGSSQEERLEISIEDLAKVELRVGQIVEAGPVEGADKLVNVKVDLGELGIKNVFAGIKVAYQPEDLKGLKVVVVANLKPRKMKFGVSEAMLLASGEGETLSLFVPHKDAKPGDKLK</sequence>
<dbReference type="CDD" id="cd07957">
    <property type="entry name" value="Anticodon_Ia_Met"/>
    <property type="match status" value="1"/>
</dbReference>
<dbReference type="SUPFAM" id="SSF50249">
    <property type="entry name" value="Nucleic acid-binding proteins"/>
    <property type="match status" value="1"/>
</dbReference>
<accession>A0ABX9M6E7</accession>
<dbReference type="InterPro" id="IPR004495">
    <property type="entry name" value="Met-tRNA-synth_bsu_C"/>
</dbReference>